<dbReference type="InterPro" id="IPR027417">
    <property type="entry name" value="P-loop_NTPase"/>
</dbReference>
<feature type="domain" description="AIG1-type G" evidence="7">
    <location>
        <begin position="549"/>
        <end position="749"/>
    </location>
</feature>
<evidence type="ECO:0000256" key="3">
    <source>
        <dbReference type="ARBA" id="ARBA00023134"/>
    </source>
</evidence>
<evidence type="ECO:0000256" key="1">
    <source>
        <dbReference type="ARBA" id="ARBA00008535"/>
    </source>
</evidence>
<dbReference type="InterPro" id="IPR045058">
    <property type="entry name" value="GIMA/IAN/Toc"/>
</dbReference>
<keyword evidence="3" id="KW-0342">GTP-binding</keyword>
<dbReference type="AlphaFoldDB" id="A0AAJ8BD39"/>
<keyword evidence="6" id="KW-0812">Transmembrane</keyword>
<feature type="coiled-coil region" evidence="4">
    <location>
        <begin position="98"/>
        <end position="125"/>
    </location>
</feature>
<comment type="similarity">
    <text evidence="1">Belongs to the TRAFAC class TrmE-Era-EngA-EngB-Septin-like GTPase superfamily. AIG1/Toc34/Toc159-like paraseptin GTPase family. IAN subfamily.</text>
</comment>
<dbReference type="GO" id="GO:0005525">
    <property type="term" value="F:GTP binding"/>
    <property type="evidence" value="ECO:0007669"/>
    <property type="project" value="UniProtKB-KW"/>
</dbReference>
<evidence type="ECO:0000313" key="8">
    <source>
        <dbReference type="Proteomes" id="UP000694890"/>
    </source>
</evidence>
<dbReference type="PROSITE" id="PS51720">
    <property type="entry name" value="G_AIG1"/>
    <property type="match status" value="2"/>
</dbReference>
<keyword evidence="6" id="KW-1133">Transmembrane helix</keyword>
<dbReference type="CDD" id="cd01852">
    <property type="entry name" value="AIG1"/>
    <property type="match status" value="1"/>
</dbReference>
<dbReference type="SUPFAM" id="SSF52540">
    <property type="entry name" value="P-loop containing nucleoside triphosphate hydrolases"/>
    <property type="match status" value="3"/>
</dbReference>
<dbReference type="Gene3D" id="3.40.50.300">
    <property type="entry name" value="P-loop containing nucleotide triphosphate hydrolases"/>
    <property type="match status" value="3"/>
</dbReference>
<feature type="region of interest" description="Disordered" evidence="5">
    <location>
        <begin position="1"/>
        <end position="36"/>
    </location>
</feature>
<evidence type="ECO:0000313" key="9">
    <source>
        <dbReference type="RefSeq" id="XP_050930815.1"/>
    </source>
</evidence>
<keyword evidence="2" id="KW-0547">Nucleotide-binding</keyword>
<keyword evidence="6" id="KW-0472">Membrane</keyword>
<feature type="transmembrane region" description="Helical" evidence="6">
    <location>
        <begin position="920"/>
        <end position="940"/>
    </location>
</feature>
<feature type="domain" description="AIG1-type G" evidence="7">
    <location>
        <begin position="339"/>
        <end position="528"/>
    </location>
</feature>
<feature type="compositionally biased region" description="Pro residues" evidence="5">
    <location>
        <begin position="10"/>
        <end position="34"/>
    </location>
</feature>
<accession>A0AAJ8BD39</accession>
<dbReference type="GeneID" id="108874890"/>
<feature type="region of interest" description="Disordered" evidence="5">
    <location>
        <begin position="126"/>
        <end position="156"/>
    </location>
</feature>
<dbReference type="Proteomes" id="UP000694890">
    <property type="component" value="Linkage group LG13"/>
</dbReference>
<sequence length="942" mass="107555">MGGSSSSESSPPPPPPPSPPPPPPPSPPSPPSPEPLRHFLQALEIHADQASTIMMHRVILRRPLSSSSSEVFLSTSSDDDILSGLSGLPSSLITEDGLSELKMEMKTLKEKTSELKAQRSRLQSLIHPSSDDDILSGPPSPEIEDEDEDEEAEDEDDLSALRIVLVGKHDDKKSKLGNFILNCQVFQKHQKQLVATSREWKGKSLTVVKTQDVFSLSVEAVREVMKSCVSLCRPGPNVLLLLVKPSDFTEENRKTLKFILSLFGQDAFRYSMVVITDKKSGTHSTVNQLIRDCGGRYYNMFESDHRVLMQKIENIVHENKGTFLTFTEETIRPKSEHIKPSLNLVLCGRRGAGKTSAAKAILGQTELHSVSTSSECVKHQGEVCGRWVSLVELPALYGKPQEAVMEESFRCISLCDPEGVHAFILVLPVGPLTDEDKGELETIQNTFSSPVNDFTMILFTVESDPTAPAVVNFIKGKDIQELCQSCGGRSVVLNIRVKRQIQEMVNIVVKMSVGGPRCFTKDMFTKAQMEKVSDLKAELQDVKQRTQSREPLRMVLIGKTGSGKSSTANTILGKKHFKPRIPPKPTIKSCEKAAGDVDGRPVVVVNTPGLFDTTLSDDEIKQELQKCMTMLSPGPHVFLLVLQIGNFTPEEKDSVELIKKYFGDKSRDFTIIIFTRGDELDDQSFQSYIKDCDDFVKQLINDCGGRYQVFNNKDETNHTQVCELLNKMETMVEKNGGSCYTAEMFDDTEKSTLIQVERMMKEKEEEINEMKRKEEDLRRKHEEDLKTLKKKINEQRGEIELSAKQLKDRDECIKKACEERKKEREEDEKRRKKQEESLRQEWRGKLEASERRVQSEREQKETVERKLEQFRKEVKRDREAWDKEKKDMWERMHQDLKQNLEEEKMSFRKLQEEYYRKRKKWTYCFFVLMLSLTLLLYYVFQR</sequence>
<protein>
    <submittedName>
        <fullName evidence="9">GTPase IMAP family member 8 isoform X7</fullName>
    </submittedName>
</protein>
<gene>
    <name evidence="9" type="primary">LOC108874890</name>
</gene>
<evidence type="ECO:0000256" key="4">
    <source>
        <dbReference type="SAM" id="Coils"/>
    </source>
</evidence>
<dbReference type="PANTHER" id="PTHR10903:SF170">
    <property type="entry name" value="GTPASE IMAP FAMILY MEMBER 7"/>
    <property type="match status" value="1"/>
</dbReference>
<proteinExistence type="inferred from homology"/>
<name>A0AAJ8BD39_LATCA</name>
<reference evidence="9" key="1">
    <citation type="submission" date="2025-08" db="UniProtKB">
        <authorList>
            <consortium name="RefSeq"/>
        </authorList>
    </citation>
    <scope>IDENTIFICATION</scope>
    <source>
        <tissue evidence="9">Brain</tissue>
    </source>
</reference>
<evidence type="ECO:0000256" key="2">
    <source>
        <dbReference type="ARBA" id="ARBA00022741"/>
    </source>
</evidence>
<dbReference type="InterPro" id="IPR006703">
    <property type="entry name" value="G_AIG1"/>
</dbReference>
<dbReference type="FunFam" id="3.40.50.300:FF:000366">
    <property type="entry name" value="GTPase, IMAP family member 2"/>
    <property type="match status" value="1"/>
</dbReference>
<organism evidence="8 9">
    <name type="scientific">Lates calcarifer</name>
    <name type="common">Barramundi</name>
    <name type="synonym">Holocentrus calcarifer</name>
    <dbReference type="NCBI Taxonomy" id="8187"/>
    <lineage>
        <taxon>Eukaryota</taxon>
        <taxon>Metazoa</taxon>
        <taxon>Chordata</taxon>
        <taxon>Craniata</taxon>
        <taxon>Vertebrata</taxon>
        <taxon>Euteleostomi</taxon>
        <taxon>Actinopterygii</taxon>
        <taxon>Neopterygii</taxon>
        <taxon>Teleostei</taxon>
        <taxon>Neoteleostei</taxon>
        <taxon>Acanthomorphata</taxon>
        <taxon>Carangaria</taxon>
        <taxon>Carangaria incertae sedis</taxon>
        <taxon>Centropomidae</taxon>
        <taxon>Lates</taxon>
    </lineage>
</organism>
<dbReference type="PANTHER" id="PTHR10903">
    <property type="entry name" value="GTPASE, IMAP FAMILY MEMBER-RELATED"/>
    <property type="match status" value="1"/>
</dbReference>
<dbReference type="Pfam" id="PF04548">
    <property type="entry name" value="AIG1"/>
    <property type="match status" value="3"/>
</dbReference>
<feature type="compositionally biased region" description="Acidic residues" evidence="5">
    <location>
        <begin position="142"/>
        <end position="156"/>
    </location>
</feature>
<evidence type="ECO:0000259" key="7">
    <source>
        <dbReference type="PROSITE" id="PS51720"/>
    </source>
</evidence>
<evidence type="ECO:0000256" key="5">
    <source>
        <dbReference type="SAM" id="MobiDB-lite"/>
    </source>
</evidence>
<keyword evidence="4" id="KW-0175">Coiled coil</keyword>
<dbReference type="RefSeq" id="XP_050930815.1">
    <property type="nucleotide sequence ID" value="XM_051074858.1"/>
</dbReference>
<evidence type="ECO:0000256" key="6">
    <source>
        <dbReference type="SAM" id="Phobius"/>
    </source>
</evidence>
<feature type="coiled-coil region" evidence="4">
    <location>
        <begin position="753"/>
        <end position="917"/>
    </location>
</feature>